<accession>A0AAW0LF05</accession>
<keyword evidence="2" id="KW-1185">Reference proteome</keyword>
<gene>
    <name evidence="1" type="ORF">CFP56_002880</name>
</gene>
<organism evidence="1 2">
    <name type="scientific">Quercus suber</name>
    <name type="common">Cork oak</name>
    <dbReference type="NCBI Taxonomy" id="58331"/>
    <lineage>
        <taxon>Eukaryota</taxon>
        <taxon>Viridiplantae</taxon>
        <taxon>Streptophyta</taxon>
        <taxon>Embryophyta</taxon>
        <taxon>Tracheophyta</taxon>
        <taxon>Spermatophyta</taxon>
        <taxon>Magnoliopsida</taxon>
        <taxon>eudicotyledons</taxon>
        <taxon>Gunneridae</taxon>
        <taxon>Pentapetalae</taxon>
        <taxon>rosids</taxon>
        <taxon>fabids</taxon>
        <taxon>Fagales</taxon>
        <taxon>Fagaceae</taxon>
        <taxon>Quercus</taxon>
    </lineage>
</organism>
<evidence type="ECO:0000313" key="2">
    <source>
        <dbReference type="Proteomes" id="UP000237347"/>
    </source>
</evidence>
<sequence>MGGFLLGFTMGSTVHKELRGLLWDYGFESATPINSSMLVPDLMGLFYEFALMGWWV</sequence>
<proteinExistence type="predicted"/>
<dbReference type="EMBL" id="PKMF04000113">
    <property type="protein sequence ID" value="KAK7849473.1"/>
    <property type="molecule type" value="Genomic_DNA"/>
</dbReference>
<comment type="caution">
    <text evidence="1">The sequence shown here is derived from an EMBL/GenBank/DDBJ whole genome shotgun (WGS) entry which is preliminary data.</text>
</comment>
<evidence type="ECO:0000313" key="1">
    <source>
        <dbReference type="EMBL" id="KAK7849473.1"/>
    </source>
</evidence>
<protein>
    <submittedName>
        <fullName evidence="1">Uncharacterized protein</fullName>
    </submittedName>
</protein>
<reference evidence="1 2" key="1">
    <citation type="journal article" date="2018" name="Sci. Data">
        <title>The draft genome sequence of cork oak.</title>
        <authorList>
            <person name="Ramos A.M."/>
            <person name="Usie A."/>
            <person name="Barbosa P."/>
            <person name="Barros P.M."/>
            <person name="Capote T."/>
            <person name="Chaves I."/>
            <person name="Simoes F."/>
            <person name="Abreu I."/>
            <person name="Carrasquinho I."/>
            <person name="Faro C."/>
            <person name="Guimaraes J.B."/>
            <person name="Mendonca D."/>
            <person name="Nobrega F."/>
            <person name="Rodrigues L."/>
            <person name="Saibo N.J.M."/>
            <person name="Varela M.C."/>
            <person name="Egas C."/>
            <person name="Matos J."/>
            <person name="Miguel C.M."/>
            <person name="Oliveira M.M."/>
            <person name="Ricardo C.P."/>
            <person name="Goncalves S."/>
        </authorList>
    </citation>
    <scope>NUCLEOTIDE SEQUENCE [LARGE SCALE GENOMIC DNA]</scope>
    <source>
        <strain evidence="2">cv. HL8</strain>
    </source>
</reference>
<dbReference type="Proteomes" id="UP000237347">
    <property type="component" value="Unassembled WGS sequence"/>
</dbReference>
<name>A0AAW0LF05_QUESU</name>
<dbReference type="AlphaFoldDB" id="A0AAW0LF05"/>